<proteinExistence type="predicted"/>
<name>A0A1K2HQM8_9NEIS</name>
<keyword evidence="1" id="KW-0472">Membrane</keyword>
<dbReference type="STRING" id="1121279.SAMN02745887_03350"/>
<reference evidence="2 3" key="1">
    <citation type="submission" date="2016-11" db="EMBL/GenBank/DDBJ databases">
        <authorList>
            <person name="Jaros S."/>
            <person name="Januszkiewicz K."/>
            <person name="Wedrychowicz H."/>
        </authorList>
    </citation>
    <scope>NUCLEOTIDE SEQUENCE [LARGE SCALE GENOMIC DNA]</scope>
    <source>
        <strain evidence="2 3">DSM 18899</strain>
    </source>
</reference>
<evidence type="ECO:0000256" key="1">
    <source>
        <dbReference type="SAM" id="Phobius"/>
    </source>
</evidence>
<keyword evidence="3" id="KW-1185">Reference proteome</keyword>
<dbReference type="Proteomes" id="UP000186513">
    <property type="component" value="Unassembled WGS sequence"/>
</dbReference>
<keyword evidence="1" id="KW-1133">Transmembrane helix</keyword>
<sequence length="156" mass="16970">MPSIADYIQEPQKALIDAATEPSLRRFIDSSDLELVTITLGDGTQAQVQALAHGSVRRVVERIISEGRRAGVNIQEWICSPSEFNLCTKLNTPVGQRMRELDAFLNNKWTQGAINAAGLITLFTLPAVGVCLTLLSAIGFVNNVFIELCECPVPDA</sequence>
<protein>
    <submittedName>
        <fullName evidence="2">Uncharacterized protein</fullName>
    </submittedName>
</protein>
<gene>
    <name evidence="2" type="ORF">SAMN02745887_03350</name>
</gene>
<evidence type="ECO:0000313" key="2">
    <source>
        <dbReference type="EMBL" id="SFZ79054.1"/>
    </source>
</evidence>
<accession>A0A1K2HQM8</accession>
<keyword evidence="1" id="KW-0812">Transmembrane</keyword>
<organism evidence="2 3">
    <name type="scientific">Chitinimonas taiwanensis DSM 18899</name>
    <dbReference type="NCBI Taxonomy" id="1121279"/>
    <lineage>
        <taxon>Bacteria</taxon>
        <taxon>Pseudomonadati</taxon>
        <taxon>Pseudomonadota</taxon>
        <taxon>Betaproteobacteria</taxon>
        <taxon>Neisseriales</taxon>
        <taxon>Chitinibacteraceae</taxon>
        <taxon>Chitinimonas</taxon>
    </lineage>
</organism>
<evidence type="ECO:0000313" key="3">
    <source>
        <dbReference type="Proteomes" id="UP000186513"/>
    </source>
</evidence>
<dbReference type="AlphaFoldDB" id="A0A1K2HQM8"/>
<dbReference type="EMBL" id="FPKR01000014">
    <property type="protein sequence ID" value="SFZ79054.1"/>
    <property type="molecule type" value="Genomic_DNA"/>
</dbReference>
<feature type="transmembrane region" description="Helical" evidence="1">
    <location>
        <begin position="116"/>
        <end position="141"/>
    </location>
</feature>
<dbReference type="OrthoDB" id="9959071at2"/>
<dbReference type="RefSeq" id="WP_072429832.1">
    <property type="nucleotide sequence ID" value="NZ_FPKR01000014.1"/>
</dbReference>